<name>A0ABQ5K564_9EUKA</name>
<dbReference type="PANTHER" id="PTHR11142">
    <property type="entry name" value="PSEUDOURIDYLATE SYNTHASE"/>
    <property type="match status" value="1"/>
</dbReference>
<keyword evidence="8" id="KW-1185">Reference proteome</keyword>
<dbReference type="InterPro" id="IPR001406">
    <property type="entry name" value="PsdUridine_synth_TruA"/>
</dbReference>
<keyword evidence="3 4" id="KW-0413">Isomerase</keyword>
<gene>
    <name evidence="7" type="ORF">ADUPG1_013990</name>
</gene>
<feature type="region of interest" description="Disordered" evidence="5">
    <location>
        <begin position="177"/>
        <end position="196"/>
    </location>
</feature>
<dbReference type="Gene3D" id="3.30.70.660">
    <property type="entry name" value="Pseudouridine synthase I, catalytic domain, C-terminal subdomain"/>
    <property type="match status" value="1"/>
</dbReference>
<comment type="catalytic activity">
    <reaction evidence="4">
        <text>uridine(38/39/40) in tRNA = pseudouridine(38/39/40) in tRNA</text>
        <dbReference type="Rhea" id="RHEA:22376"/>
        <dbReference type="Rhea" id="RHEA-COMP:10085"/>
        <dbReference type="Rhea" id="RHEA-COMP:10087"/>
        <dbReference type="ChEBI" id="CHEBI:65314"/>
        <dbReference type="ChEBI" id="CHEBI:65315"/>
        <dbReference type="EC" id="5.4.99.12"/>
    </reaction>
</comment>
<protein>
    <recommendedName>
        <fullName evidence="4">tRNA pseudouridine synthase</fullName>
        <ecNumber evidence="4">5.4.99.12</ecNumber>
    </recommendedName>
</protein>
<accession>A0ABQ5K564</accession>
<feature type="domain" description="Pseudouridine synthase I TruA alpha/beta" evidence="6">
    <location>
        <begin position="223"/>
        <end position="274"/>
    </location>
</feature>
<dbReference type="InterPro" id="IPR020097">
    <property type="entry name" value="PsdUridine_synth_TruA_a/b_dom"/>
</dbReference>
<dbReference type="Pfam" id="PF01416">
    <property type="entry name" value="PseudoU_synth_1"/>
    <property type="match status" value="1"/>
</dbReference>
<dbReference type="InterPro" id="IPR020094">
    <property type="entry name" value="TruA/RsuA/RluB/E/F_N"/>
</dbReference>
<evidence type="ECO:0000256" key="1">
    <source>
        <dbReference type="ARBA" id="ARBA00009375"/>
    </source>
</evidence>
<dbReference type="EMBL" id="BQXS01012764">
    <property type="protein sequence ID" value="GKT27722.1"/>
    <property type="molecule type" value="Genomic_DNA"/>
</dbReference>
<evidence type="ECO:0000313" key="7">
    <source>
        <dbReference type="EMBL" id="GKT27722.1"/>
    </source>
</evidence>
<dbReference type="InterPro" id="IPR020103">
    <property type="entry name" value="PsdUridine_synth_cat_dom_sf"/>
</dbReference>
<evidence type="ECO:0000256" key="4">
    <source>
        <dbReference type="RuleBase" id="RU003792"/>
    </source>
</evidence>
<proteinExistence type="inferred from homology"/>
<dbReference type="InterPro" id="IPR020095">
    <property type="entry name" value="PsdUridine_synth_TruA_C"/>
</dbReference>
<comment type="caution">
    <text evidence="7">The sequence shown here is derived from an EMBL/GenBank/DDBJ whole genome shotgun (WGS) entry which is preliminary data.</text>
</comment>
<evidence type="ECO:0000256" key="5">
    <source>
        <dbReference type="SAM" id="MobiDB-lite"/>
    </source>
</evidence>
<sequence>MGKKPVPEECPRRHIAIKLAYIGWEYSGVAIQPHSDTTVEHHLMKALEESGLIPKNSSLADIGFSRGGRTDKGVSAFGQVMAFYIRSRVESGPGILSPTQSIPKTQEKVGYYRTYGRPPLLSSPFPPDEFIGHVEGELPYTMMINSRLPEDIRVLGWCPVPHRFDARHSARARVYREEEEEEEEEREEKEEKEVPKYGKRRCFSSSPSATAVSLSTPSVVAHHSPYELYEMRIRGTAFLYHQVRCMTAILFEIGMGYESESLVEDLLDVPTLKDMGIEGTVKESVRDGAQAQEDDEMCLEEA</sequence>
<dbReference type="EC" id="5.4.99.12" evidence="4"/>
<dbReference type="PANTHER" id="PTHR11142:SF5">
    <property type="entry name" value="TRNA PSEUDOURIDINE(38_39) SYNTHASE"/>
    <property type="match status" value="1"/>
</dbReference>
<comment type="similarity">
    <text evidence="1 4">Belongs to the tRNA pseudouridine synthase TruA family.</text>
</comment>
<evidence type="ECO:0000259" key="6">
    <source>
        <dbReference type="Pfam" id="PF01416"/>
    </source>
</evidence>
<evidence type="ECO:0000256" key="2">
    <source>
        <dbReference type="ARBA" id="ARBA00022694"/>
    </source>
</evidence>
<dbReference type="Gene3D" id="3.30.70.580">
    <property type="entry name" value="Pseudouridine synthase I, catalytic domain, N-terminal subdomain"/>
    <property type="match status" value="1"/>
</dbReference>
<feature type="compositionally biased region" description="Acidic residues" evidence="5">
    <location>
        <begin position="177"/>
        <end position="188"/>
    </location>
</feature>
<evidence type="ECO:0000313" key="8">
    <source>
        <dbReference type="Proteomes" id="UP001057375"/>
    </source>
</evidence>
<keyword evidence="2 4" id="KW-0819">tRNA processing</keyword>
<dbReference type="Proteomes" id="UP001057375">
    <property type="component" value="Unassembled WGS sequence"/>
</dbReference>
<reference evidence="7" key="1">
    <citation type="submission" date="2022-03" db="EMBL/GenBank/DDBJ databases">
        <title>Draft genome sequence of Aduncisulcus paluster, a free-living microaerophilic Fornicata.</title>
        <authorList>
            <person name="Yuyama I."/>
            <person name="Kume K."/>
            <person name="Tamura T."/>
            <person name="Inagaki Y."/>
            <person name="Hashimoto T."/>
        </authorList>
    </citation>
    <scope>NUCLEOTIDE SEQUENCE</scope>
    <source>
        <strain evidence="7">NY0171</strain>
    </source>
</reference>
<evidence type="ECO:0000256" key="3">
    <source>
        <dbReference type="ARBA" id="ARBA00023235"/>
    </source>
</evidence>
<dbReference type="SUPFAM" id="SSF55120">
    <property type="entry name" value="Pseudouridine synthase"/>
    <property type="match status" value="2"/>
</dbReference>
<feature type="non-terminal residue" evidence="7">
    <location>
        <position position="302"/>
    </location>
</feature>
<organism evidence="7 8">
    <name type="scientific">Aduncisulcus paluster</name>
    <dbReference type="NCBI Taxonomy" id="2918883"/>
    <lineage>
        <taxon>Eukaryota</taxon>
        <taxon>Metamonada</taxon>
        <taxon>Carpediemonas-like organisms</taxon>
        <taxon>Aduncisulcus</taxon>
    </lineage>
</organism>